<sequence>MPLIPSTPERRRAWWTAGVAGMASYLDAGAIVTTGTALVLYQEPMDITSAQFGQLSGLLTLMIGLGALIGGNLSDRFGRRRVFTVTVTLYAIGALLLAAAPGVGALYVGILLLGFASGADLPPSLAMIAEAAPEHDEGKMVAFSHVLWMAAIPVVNVFGIIVGDMGAAGARIMYGHLLVVATVVLLLRLRLPESPLWTRHAISIDTGAVDRTSLRRLFSRRWLPTLAGVALFYAITNIVANTHGQFSQYLLVNVVGTDVSTASAVSLIGLGCSLAAALFLMRIVDTRFRMLGFVLGSIAAIIACLVPAVVGISIAAVVIFGVVYGISGIVSGEPMFKVWSQELIPTEHRSTAQGISIAFARAVAAAFGLVTPLIMDYSAELMFLVLAAAILVSGLIGLLWVSRRPQVLRDEKTTIPTGAVPAADSTRASGD</sequence>
<dbReference type="PROSITE" id="PS00216">
    <property type="entry name" value="SUGAR_TRANSPORT_1"/>
    <property type="match status" value="1"/>
</dbReference>
<dbReference type="SUPFAM" id="SSF103473">
    <property type="entry name" value="MFS general substrate transporter"/>
    <property type="match status" value="1"/>
</dbReference>
<feature type="transmembrane region" description="Helical" evidence="5">
    <location>
        <begin position="12"/>
        <end position="40"/>
    </location>
</feature>
<feature type="transmembrane region" description="Helical" evidence="5">
    <location>
        <begin position="288"/>
        <end position="308"/>
    </location>
</feature>
<dbReference type="PROSITE" id="PS50850">
    <property type="entry name" value="MFS"/>
    <property type="match status" value="1"/>
</dbReference>
<organism evidence="7 8">
    <name type="scientific">Nesterenkonia halobia</name>
    <dbReference type="NCBI Taxonomy" id="37922"/>
    <lineage>
        <taxon>Bacteria</taxon>
        <taxon>Bacillati</taxon>
        <taxon>Actinomycetota</taxon>
        <taxon>Actinomycetes</taxon>
        <taxon>Micrococcales</taxon>
        <taxon>Micrococcaceae</taxon>
        <taxon>Nesterenkonia</taxon>
    </lineage>
</organism>
<evidence type="ECO:0000256" key="1">
    <source>
        <dbReference type="ARBA" id="ARBA00004651"/>
    </source>
</evidence>
<comment type="subcellular location">
    <subcellularLocation>
        <location evidence="1">Cell membrane</location>
        <topology evidence="1">Multi-pass membrane protein</topology>
    </subcellularLocation>
</comment>
<evidence type="ECO:0000256" key="3">
    <source>
        <dbReference type="ARBA" id="ARBA00022989"/>
    </source>
</evidence>
<dbReference type="InterPro" id="IPR036259">
    <property type="entry name" value="MFS_trans_sf"/>
</dbReference>
<keyword evidence="4 5" id="KW-0472">Membrane</keyword>
<proteinExistence type="predicted"/>
<dbReference type="RefSeq" id="WP_344718611.1">
    <property type="nucleotide sequence ID" value="NZ_BAAAYG010000003.1"/>
</dbReference>
<comment type="caution">
    <text evidence="7">The sequence shown here is derived from an EMBL/GenBank/DDBJ whole genome shotgun (WGS) entry which is preliminary data.</text>
</comment>
<feature type="transmembrane region" description="Helical" evidence="5">
    <location>
        <begin position="357"/>
        <end position="375"/>
    </location>
</feature>
<evidence type="ECO:0000256" key="4">
    <source>
        <dbReference type="ARBA" id="ARBA00023136"/>
    </source>
</evidence>
<feature type="transmembrane region" description="Helical" evidence="5">
    <location>
        <begin position="222"/>
        <end position="240"/>
    </location>
</feature>
<feature type="transmembrane region" description="Helical" evidence="5">
    <location>
        <begin position="381"/>
        <end position="401"/>
    </location>
</feature>
<dbReference type="Pfam" id="PF07690">
    <property type="entry name" value="MFS_1"/>
    <property type="match status" value="1"/>
</dbReference>
<dbReference type="InterPro" id="IPR020846">
    <property type="entry name" value="MFS_dom"/>
</dbReference>
<feature type="transmembrane region" description="Helical" evidence="5">
    <location>
        <begin position="314"/>
        <end position="336"/>
    </location>
</feature>
<protein>
    <submittedName>
        <fullName evidence="7">MFS transporter</fullName>
    </submittedName>
</protein>
<accession>A0ABP6RE22</accession>
<evidence type="ECO:0000259" key="6">
    <source>
        <dbReference type="PROSITE" id="PS50850"/>
    </source>
</evidence>
<evidence type="ECO:0000313" key="7">
    <source>
        <dbReference type="EMBL" id="GAA3282251.1"/>
    </source>
</evidence>
<reference evidence="8" key="1">
    <citation type="journal article" date="2019" name="Int. J. Syst. Evol. Microbiol.">
        <title>The Global Catalogue of Microorganisms (GCM) 10K type strain sequencing project: providing services to taxonomists for standard genome sequencing and annotation.</title>
        <authorList>
            <consortium name="The Broad Institute Genomics Platform"/>
            <consortium name="The Broad Institute Genome Sequencing Center for Infectious Disease"/>
            <person name="Wu L."/>
            <person name="Ma J."/>
        </authorList>
    </citation>
    <scope>NUCLEOTIDE SEQUENCE [LARGE SCALE GENOMIC DNA]</scope>
    <source>
        <strain evidence="8">JCM 11483</strain>
    </source>
</reference>
<dbReference type="InterPro" id="IPR005829">
    <property type="entry name" value="Sugar_transporter_CS"/>
</dbReference>
<dbReference type="EMBL" id="BAAAYG010000003">
    <property type="protein sequence ID" value="GAA3282251.1"/>
    <property type="molecule type" value="Genomic_DNA"/>
</dbReference>
<evidence type="ECO:0000256" key="2">
    <source>
        <dbReference type="ARBA" id="ARBA00022692"/>
    </source>
</evidence>
<keyword evidence="8" id="KW-1185">Reference proteome</keyword>
<feature type="transmembrane region" description="Helical" evidence="5">
    <location>
        <begin position="260"/>
        <end position="281"/>
    </location>
</feature>
<dbReference type="Proteomes" id="UP001501736">
    <property type="component" value="Unassembled WGS sequence"/>
</dbReference>
<gene>
    <name evidence="7" type="ORF">GCM10020260_08980</name>
</gene>
<feature type="domain" description="Major facilitator superfamily (MFS) profile" evidence="6">
    <location>
        <begin position="13"/>
        <end position="405"/>
    </location>
</feature>
<dbReference type="InterPro" id="IPR011701">
    <property type="entry name" value="MFS"/>
</dbReference>
<keyword evidence="2 5" id="KW-0812">Transmembrane</keyword>
<evidence type="ECO:0000256" key="5">
    <source>
        <dbReference type="SAM" id="Phobius"/>
    </source>
</evidence>
<name>A0ABP6RE22_9MICC</name>
<dbReference type="PANTHER" id="PTHR23508:SF10">
    <property type="entry name" value="CARBOXYLIC ACID TRANSPORTER PROTEIN HOMOLOG"/>
    <property type="match status" value="1"/>
</dbReference>
<feature type="transmembrane region" description="Helical" evidence="5">
    <location>
        <begin position="52"/>
        <end position="70"/>
    </location>
</feature>
<dbReference type="Gene3D" id="1.20.1250.20">
    <property type="entry name" value="MFS general substrate transporter like domains"/>
    <property type="match status" value="2"/>
</dbReference>
<dbReference type="PANTHER" id="PTHR23508">
    <property type="entry name" value="CARBOXYLIC ACID TRANSPORTER PROTEIN HOMOLOG"/>
    <property type="match status" value="1"/>
</dbReference>
<keyword evidence="3 5" id="KW-1133">Transmembrane helix</keyword>
<feature type="transmembrane region" description="Helical" evidence="5">
    <location>
        <begin position="141"/>
        <end position="162"/>
    </location>
</feature>
<evidence type="ECO:0000313" key="8">
    <source>
        <dbReference type="Proteomes" id="UP001501736"/>
    </source>
</evidence>